<dbReference type="Proteomes" id="UP000077266">
    <property type="component" value="Unassembled WGS sequence"/>
</dbReference>
<organism evidence="1 2">
    <name type="scientific">Exidia glandulosa HHB12029</name>
    <dbReference type="NCBI Taxonomy" id="1314781"/>
    <lineage>
        <taxon>Eukaryota</taxon>
        <taxon>Fungi</taxon>
        <taxon>Dikarya</taxon>
        <taxon>Basidiomycota</taxon>
        <taxon>Agaricomycotina</taxon>
        <taxon>Agaricomycetes</taxon>
        <taxon>Auriculariales</taxon>
        <taxon>Exidiaceae</taxon>
        <taxon>Exidia</taxon>
    </lineage>
</organism>
<accession>A0A165BCR9</accession>
<dbReference type="AlphaFoldDB" id="A0A165BCR9"/>
<reference evidence="1 2" key="1">
    <citation type="journal article" date="2016" name="Mol. Biol. Evol.">
        <title>Comparative Genomics of Early-Diverging Mushroom-Forming Fungi Provides Insights into the Origins of Lignocellulose Decay Capabilities.</title>
        <authorList>
            <person name="Nagy L.G."/>
            <person name="Riley R."/>
            <person name="Tritt A."/>
            <person name="Adam C."/>
            <person name="Daum C."/>
            <person name="Floudas D."/>
            <person name="Sun H."/>
            <person name="Yadav J.S."/>
            <person name="Pangilinan J."/>
            <person name="Larsson K.H."/>
            <person name="Matsuura K."/>
            <person name="Barry K."/>
            <person name="Labutti K."/>
            <person name="Kuo R."/>
            <person name="Ohm R.A."/>
            <person name="Bhattacharya S.S."/>
            <person name="Shirouzu T."/>
            <person name="Yoshinaga Y."/>
            <person name="Martin F.M."/>
            <person name="Grigoriev I.V."/>
            <person name="Hibbett D.S."/>
        </authorList>
    </citation>
    <scope>NUCLEOTIDE SEQUENCE [LARGE SCALE GENOMIC DNA]</scope>
    <source>
        <strain evidence="1 2">HHB12029</strain>
    </source>
</reference>
<proteinExistence type="predicted"/>
<evidence type="ECO:0000313" key="2">
    <source>
        <dbReference type="Proteomes" id="UP000077266"/>
    </source>
</evidence>
<keyword evidence="2" id="KW-1185">Reference proteome</keyword>
<protein>
    <submittedName>
        <fullName evidence="1">Uncharacterized protein</fullName>
    </submittedName>
</protein>
<name>A0A165BCR9_EXIGL</name>
<sequence>MVETPCAAFRRGVAKLVQAAPPDPSRWKRWAKYHVGYRVVMALPTALEIGAIVSEISRLPRL</sequence>
<gene>
    <name evidence="1" type="ORF">EXIGLDRAFT_781102</name>
</gene>
<dbReference type="OrthoDB" id="19861at2759"/>
<evidence type="ECO:0000313" key="1">
    <source>
        <dbReference type="EMBL" id="KZV80337.1"/>
    </source>
</evidence>
<dbReference type="InParanoid" id="A0A165BCR9"/>
<dbReference type="EMBL" id="KV426494">
    <property type="protein sequence ID" value="KZV80337.1"/>
    <property type="molecule type" value="Genomic_DNA"/>
</dbReference>